<feature type="domain" description="HTH arsR-type" evidence="1">
    <location>
        <begin position="1"/>
        <end position="93"/>
    </location>
</feature>
<reference evidence="2 3" key="1">
    <citation type="submission" date="2024-06" db="EMBL/GenBank/DDBJ databases">
        <title>The Natural Products Discovery Center: Release of the First 8490 Sequenced Strains for Exploring Actinobacteria Biosynthetic Diversity.</title>
        <authorList>
            <person name="Kalkreuter E."/>
            <person name="Kautsar S.A."/>
            <person name="Yang D."/>
            <person name="Bader C.D."/>
            <person name="Teijaro C.N."/>
            <person name="Fluegel L."/>
            <person name="Davis C.M."/>
            <person name="Simpson J.R."/>
            <person name="Lauterbach L."/>
            <person name="Steele A.D."/>
            <person name="Gui C."/>
            <person name="Meng S."/>
            <person name="Li G."/>
            <person name="Viehrig K."/>
            <person name="Ye F."/>
            <person name="Su P."/>
            <person name="Kiefer A.F."/>
            <person name="Nichols A."/>
            <person name="Cepeda A.J."/>
            <person name="Yan W."/>
            <person name="Fan B."/>
            <person name="Jiang Y."/>
            <person name="Adhikari A."/>
            <person name="Zheng C.-J."/>
            <person name="Schuster L."/>
            <person name="Cowan T.M."/>
            <person name="Smanski M.J."/>
            <person name="Chevrette M.G."/>
            <person name="De Carvalho L.P.S."/>
            <person name="Shen B."/>
        </authorList>
    </citation>
    <scope>NUCLEOTIDE SEQUENCE [LARGE SCALE GENOMIC DNA]</scope>
    <source>
        <strain evidence="2 3">NPDC006286</strain>
    </source>
</reference>
<dbReference type="SMART" id="SM00418">
    <property type="entry name" value="HTH_ARSR"/>
    <property type="match status" value="1"/>
</dbReference>
<dbReference type="PROSITE" id="PS50987">
    <property type="entry name" value="HTH_ARSR_2"/>
    <property type="match status" value="1"/>
</dbReference>
<dbReference type="PANTHER" id="PTHR38600:SF2">
    <property type="entry name" value="SLL0088 PROTEIN"/>
    <property type="match status" value="1"/>
</dbReference>
<sequence>MSSATGVDVFAALASPVRRDLIRLLRDGGPQSVQDLAASFDMRRPSVSEHLKVLRDAGLVTERRSGRKRLYRLEPEPLMDLRDWLTPYERFWRERMSDFAALVAEESATEGKPV</sequence>
<evidence type="ECO:0000313" key="3">
    <source>
        <dbReference type="Proteomes" id="UP001550348"/>
    </source>
</evidence>
<gene>
    <name evidence="2" type="ORF">ABZ071_19775</name>
</gene>
<dbReference type="Pfam" id="PF12840">
    <property type="entry name" value="HTH_20"/>
    <property type="match status" value="1"/>
</dbReference>
<name>A0ABV2VMV8_9ACTN</name>
<dbReference type="NCBIfam" id="NF033788">
    <property type="entry name" value="HTH_metalloreg"/>
    <property type="match status" value="1"/>
</dbReference>
<organism evidence="2 3">
    <name type="scientific">Micromonospora fulviviridis</name>
    <dbReference type="NCBI Taxonomy" id="47860"/>
    <lineage>
        <taxon>Bacteria</taxon>
        <taxon>Bacillati</taxon>
        <taxon>Actinomycetota</taxon>
        <taxon>Actinomycetes</taxon>
        <taxon>Micromonosporales</taxon>
        <taxon>Micromonosporaceae</taxon>
        <taxon>Micromonospora</taxon>
    </lineage>
</organism>
<dbReference type="PANTHER" id="PTHR38600">
    <property type="entry name" value="TRANSCRIPTIONAL REGULATORY PROTEIN"/>
    <property type="match status" value="1"/>
</dbReference>
<accession>A0ABV2VMV8</accession>
<dbReference type="CDD" id="cd00090">
    <property type="entry name" value="HTH_ARSR"/>
    <property type="match status" value="1"/>
</dbReference>
<dbReference type="EMBL" id="JBEXRX010000060">
    <property type="protein sequence ID" value="MEU0154130.1"/>
    <property type="molecule type" value="Genomic_DNA"/>
</dbReference>
<proteinExistence type="predicted"/>
<keyword evidence="3" id="KW-1185">Reference proteome</keyword>
<comment type="caution">
    <text evidence="2">The sequence shown here is derived from an EMBL/GenBank/DDBJ whole genome shotgun (WGS) entry which is preliminary data.</text>
</comment>
<dbReference type="Gene3D" id="1.10.10.10">
    <property type="entry name" value="Winged helix-like DNA-binding domain superfamily/Winged helix DNA-binding domain"/>
    <property type="match status" value="1"/>
</dbReference>
<evidence type="ECO:0000259" key="1">
    <source>
        <dbReference type="PROSITE" id="PS50987"/>
    </source>
</evidence>
<dbReference type="SUPFAM" id="SSF46785">
    <property type="entry name" value="Winged helix' DNA-binding domain"/>
    <property type="match status" value="1"/>
</dbReference>
<dbReference type="PRINTS" id="PR00778">
    <property type="entry name" value="HTHARSR"/>
</dbReference>
<dbReference type="Proteomes" id="UP001550348">
    <property type="component" value="Unassembled WGS sequence"/>
</dbReference>
<protein>
    <submittedName>
        <fullName evidence="2">Metalloregulator ArsR/SmtB family transcription factor</fullName>
    </submittedName>
</protein>
<dbReference type="InterPro" id="IPR036388">
    <property type="entry name" value="WH-like_DNA-bd_sf"/>
</dbReference>
<dbReference type="InterPro" id="IPR011991">
    <property type="entry name" value="ArsR-like_HTH"/>
</dbReference>
<dbReference type="RefSeq" id="WP_254341033.1">
    <property type="nucleotide sequence ID" value="NZ_JBEXRX010000060.1"/>
</dbReference>
<dbReference type="InterPro" id="IPR036390">
    <property type="entry name" value="WH_DNA-bd_sf"/>
</dbReference>
<evidence type="ECO:0000313" key="2">
    <source>
        <dbReference type="EMBL" id="MEU0154130.1"/>
    </source>
</evidence>
<dbReference type="InterPro" id="IPR001845">
    <property type="entry name" value="HTH_ArsR_DNA-bd_dom"/>
</dbReference>